<dbReference type="AlphaFoldDB" id="A0AAD8Z5F7"/>
<evidence type="ECO:0000313" key="1">
    <source>
        <dbReference type="EMBL" id="KAK1792955.1"/>
    </source>
</evidence>
<keyword evidence="2" id="KW-1185">Reference proteome</keyword>
<reference evidence="1" key="1">
    <citation type="submission" date="2023-03" db="EMBL/GenBank/DDBJ databases">
        <title>Electrophorus voltai genome.</title>
        <authorList>
            <person name="Bian C."/>
        </authorList>
    </citation>
    <scope>NUCLEOTIDE SEQUENCE</scope>
    <source>
        <strain evidence="1">CB-2022</strain>
        <tissue evidence="1">Muscle</tissue>
    </source>
</reference>
<evidence type="ECO:0000313" key="2">
    <source>
        <dbReference type="Proteomes" id="UP001239994"/>
    </source>
</evidence>
<name>A0AAD8Z5F7_9TELE</name>
<evidence type="ECO:0008006" key="3">
    <source>
        <dbReference type="Google" id="ProtNLM"/>
    </source>
</evidence>
<sequence length="193" mass="22196">MHNVKGTQGIGTKQLCNLKKPLVSEANQQKWLQFAMEHKDWTLEQWKKVMWSDEYRFTLFQSDGRIRCNMLRSFQRQELGIQSEILPNGEIIDTHAHTQRRRGNESQQTTLCKGQMDMLGVMLALFNFETTFPCNVKAKETKWKHPAPEQPTTVASLRFHNGEVRLPSSVASMCERVLVSCFRAASPAAITLR</sequence>
<dbReference type="Proteomes" id="UP001239994">
    <property type="component" value="Unassembled WGS sequence"/>
</dbReference>
<dbReference type="Gene3D" id="3.30.420.10">
    <property type="entry name" value="Ribonuclease H-like superfamily/Ribonuclease H"/>
    <property type="match status" value="1"/>
</dbReference>
<comment type="caution">
    <text evidence="1">The sequence shown here is derived from an EMBL/GenBank/DDBJ whole genome shotgun (WGS) entry which is preliminary data.</text>
</comment>
<dbReference type="GO" id="GO:0003676">
    <property type="term" value="F:nucleic acid binding"/>
    <property type="evidence" value="ECO:0007669"/>
    <property type="project" value="InterPro"/>
</dbReference>
<dbReference type="InterPro" id="IPR036397">
    <property type="entry name" value="RNaseH_sf"/>
</dbReference>
<dbReference type="EMBL" id="JAROKS010000018">
    <property type="protein sequence ID" value="KAK1792955.1"/>
    <property type="molecule type" value="Genomic_DNA"/>
</dbReference>
<gene>
    <name evidence="1" type="ORF">P4O66_001678</name>
</gene>
<organism evidence="1 2">
    <name type="scientific">Electrophorus voltai</name>
    <dbReference type="NCBI Taxonomy" id="2609070"/>
    <lineage>
        <taxon>Eukaryota</taxon>
        <taxon>Metazoa</taxon>
        <taxon>Chordata</taxon>
        <taxon>Craniata</taxon>
        <taxon>Vertebrata</taxon>
        <taxon>Euteleostomi</taxon>
        <taxon>Actinopterygii</taxon>
        <taxon>Neopterygii</taxon>
        <taxon>Teleostei</taxon>
        <taxon>Ostariophysi</taxon>
        <taxon>Gymnotiformes</taxon>
        <taxon>Gymnotoidei</taxon>
        <taxon>Gymnotidae</taxon>
        <taxon>Electrophorus</taxon>
    </lineage>
</organism>
<proteinExistence type="predicted"/>
<accession>A0AAD8Z5F7</accession>
<protein>
    <recommendedName>
        <fullName evidence="3">Transposase Tc1-like domain-containing protein</fullName>
    </recommendedName>
</protein>